<organism evidence="1">
    <name type="scientific">Desulfatirhabdium butyrativorans</name>
    <dbReference type="NCBI Taxonomy" id="340467"/>
    <lineage>
        <taxon>Bacteria</taxon>
        <taxon>Pseudomonadati</taxon>
        <taxon>Thermodesulfobacteriota</taxon>
        <taxon>Desulfobacteria</taxon>
        <taxon>Desulfobacterales</taxon>
        <taxon>Desulfatirhabdiaceae</taxon>
        <taxon>Desulfatirhabdium</taxon>
    </lineage>
</organism>
<dbReference type="AlphaFoldDB" id="A0A7C4MN51"/>
<proteinExistence type="predicted"/>
<accession>A0A7C4MN51</accession>
<comment type="caution">
    <text evidence="1">The sequence shown here is derived from an EMBL/GenBank/DDBJ whole genome shotgun (WGS) entry which is preliminary data.</text>
</comment>
<gene>
    <name evidence="1" type="ORF">ENS29_08710</name>
</gene>
<evidence type="ECO:0008006" key="2">
    <source>
        <dbReference type="Google" id="ProtNLM"/>
    </source>
</evidence>
<name>A0A7C4MN51_9BACT</name>
<dbReference type="EMBL" id="DSUH01000204">
    <property type="protein sequence ID" value="HGU32923.1"/>
    <property type="molecule type" value="Genomic_DNA"/>
</dbReference>
<evidence type="ECO:0000313" key="1">
    <source>
        <dbReference type="EMBL" id="HGU32923.1"/>
    </source>
</evidence>
<reference evidence="1" key="1">
    <citation type="journal article" date="2020" name="mSystems">
        <title>Genome- and Community-Level Interaction Insights into Carbon Utilization and Element Cycling Functions of Hydrothermarchaeota in Hydrothermal Sediment.</title>
        <authorList>
            <person name="Zhou Z."/>
            <person name="Liu Y."/>
            <person name="Xu W."/>
            <person name="Pan J."/>
            <person name="Luo Z.H."/>
            <person name="Li M."/>
        </authorList>
    </citation>
    <scope>NUCLEOTIDE SEQUENCE [LARGE SCALE GENOMIC DNA]</scope>
    <source>
        <strain evidence="1">SpSt-477</strain>
    </source>
</reference>
<sequence length="147" mass="16702">MNSSIRNPLFRSALLWMAFFWAVWVAFPHPLTAGNDVLTSENKPVWIGKDHYFTYSFSKKPQLGTVILKVELFDADDKRNTSLHMTGEFGMPSMPGHHDSGVVPFQLNKKGDYLLPLNIVMPGEWELLITILKEGKPIYQGRIALKV</sequence>
<protein>
    <recommendedName>
        <fullName evidence="2">YtkA-like domain-containing protein</fullName>
    </recommendedName>
</protein>